<evidence type="ECO:0000256" key="3">
    <source>
        <dbReference type="PROSITE-ProRule" id="PRU00221"/>
    </source>
</evidence>
<keyword evidence="2" id="KW-0677">Repeat</keyword>
<dbReference type="GO" id="GO:0006508">
    <property type="term" value="P:proteolysis"/>
    <property type="evidence" value="ECO:0007669"/>
    <property type="project" value="InterPro"/>
</dbReference>
<evidence type="ECO:0000259" key="5">
    <source>
        <dbReference type="Pfam" id="PF12894"/>
    </source>
</evidence>
<dbReference type="Gene3D" id="3.40.50.300">
    <property type="entry name" value="P-loop containing nucleotide triphosphate hydrolases"/>
    <property type="match status" value="1"/>
</dbReference>
<gene>
    <name evidence="7" type="ORF">ENR64_27960</name>
</gene>
<dbReference type="PANTHER" id="PTHR22847:SF637">
    <property type="entry name" value="WD REPEAT DOMAIN 5B"/>
    <property type="match status" value="1"/>
</dbReference>
<dbReference type="InterPro" id="IPR001680">
    <property type="entry name" value="WD40_rpt"/>
</dbReference>
<evidence type="ECO:0000256" key="1">
    <source>
        <dbReference type="ARBA" id="ARBA00022574"/>
    </source>
</evidence>
<dbReference type="Pfam" id="PF12894">
    <property type="entry name" value="ANAPC4_WD40"/>
    <property type="match status" value="1"/>
</dbReference>
<evidence type="ECO:0000259" key="4">
    <source>
        <dbReference type="Pfam" id="PF00656"/>
    </source>
</evidence>
<dbReference type="InterPro" id="IPR036322">
    <property type="entry name" value="WD40_repeat_dom_sf"/>
</dbReference>
<feature type="repeat" description="WD" evidence="3">
    <location>
        <begin position="1059"/>
        <end position="1100"/>
    </location>
</feature>
<dbReference type="Pfam" id="PF00656">
    <property type="entry name" value="Peptidase_C14"/>
    <property type="match status" value="1"/>
</dbReference>
<dbReference type="PROSITE" id="PS50294">
    <property type="entry name" value="WD_REPEATS_REGION"/>
    <property type="match status" value="3"/>
</dbReference>
<reference evidence="7" key="1">
    <citation type="journal article" date="2020" name="mSystems">
        <title>Genome- and Community-Level Interaction Insights into Carbon Utilization and Element Cycling Functions of Hydrothermarchaeota in Hydrothermal Sediment.</title>
        <authorList>
            <person name="Zhou Z."/>
            <person name="Liu Y."/>
            <person name="Xu W."/>
            <person name="Pan J."/>
            <person name="Luo Z.H."/>
            <person name="Li M."/>
        </authorList>
    </citation>
    <scope>NUCLEOTIDE SEQUENCE [LARGE SCALE GENOMIC DNA]</scope>
    <source>
        <strain evidence="7">SpSt-418</strain>
    </source>
</reference>
<dbReference type="EMBL" id="DSRU01000416">
    <property type="protein sequence ID" value="HFN01514.1"/>
    <property type="molecule type" value="Genomic_DNA"/>
</dbReference>
<dbReference type="GO" id="GO:0004197">
    <property type="term" value="F:cysteine-type endopeptidase activity"/>
    <property type="evidence" value="ECO:0007669"/>
    <property type="project" value="InterPro"/>
</dbReference>
<comment type="caution">
    <text evidence="7">The sequence shown here is derived from an EMBL/GenBank/DDBJ whole genome shotgun (WGS) entry which is preliminary data.</text>
</comment>
<dbReference type="InterPro" id="IPR049052">
    <property type="entry name" value="nSTAND1"/>
</dbReference>
<dbReference type="CDD" id="cd00200">
    <property type="entry name" value="WD40"/>
    <property type="match status" value="1"/>
</dbReference>
<feature type="domain" description="Peptidase C14 caspase" evidence="4">
    <location>
        <begin position="5"/>
        <end position="215"/>
    </location>
</feature>
<evidence type="ECO:0000256" key="2">
    <source>
        <dbReference type="ARBA" id="ARBA00022737"/>
    </source>
</evidence>
<dbReference type="Pfam" id="PF00400">
    <property type="entry name" value="WD40"/>
    <property type="match status" value="4"/>
</dbReference>
<dbReference type="InterPro" id="IPR019775">
    <property type="entry name" value="WD40_repeat_CS"/>
</dbReference>
<organism evidence="7">
    <name type="scientific">Oscillatoriales cyanobacterium SpSt-418</name>
    <dbReference type="NCBI Taxonomy" id="2282169"/>
    <lineage>
        <taxon>Bacteria</taxon>
        <taxon>Bacillati</taxon>
        <taxon>Cyanobacteriota</taxon>
        <taxon>Cyanophyceae</taxon>
        <taxon>Oscillatoriophycideae</taxon>
        <taxon>Oscillatoriales</taxon>
    </lineage>
</organism>
<feature type="domain" description="Novel STAND NTPase 1" evidence="6">
    <location>
        <begin position="256"/>
        <end position="742"/>
    </location>
</feature>
<dbReference type="Gene3D" id="3.40.50.1460">
    <property type="match status" value="1"/>
</dbReference>
<feature type="repeat" description="WD" evidence="3">
    <location>
        <begin position="1525"/>
        <end position="1566"/>
    </location>
</feature>
<dbReference type="PROSITE" id="PS50082">
    <property type="entry name" value="WD_REPEATS_2"/>
    <property type="match status" value="7"/>
</dbReference>
<dbReference type="Pfam" id="PF20703">
    <property type="entry name" value="nSTAND1"/>
    <property type="match status" value="1"/>
</dbReference>
<feature type="repeat" description="WD" evidence="3">
    <location>
        <begin position="978"/>
        <end position="1019"/>
    </location>
</feature>
<dbReference type="PROSITE" id="PS00678">
    <property type="entry name" value="WD_REPEATS_1"/>
    <property type="match status" value="2"/>
</dbReference>
<dbReference type="InterPro" id="IPR015943">
    <property type="entry name" value="WD40/YVTN_repeat-like_dom_sf"/>
</dbReference>
<evidence type="ECO:0000259" key="6">
    <source>
        <dbReference type="Pfam" id="PF20703"/>
    </source>
</evidence>
<feature type="repeat" description="WD" evidence="3">
    <location>
        <begin position="1443"/>
        <end position="1484"/>
    </location>
</feature>
<name>A0A7C3PIW4_9CYAN</name>
<feature type="repeat" description="WD" evidence="3">
    <location>
        <begin position="1116"/>
        <end position="1147"/>
    </location>
</feature>
<dbReference type="InterPro" id="IPR011600">
    <property type="entry name" value="Pept_C14_caspase"/>
</dbReference>
<dbReference type="SUPFAM" id="SSF50978">
    <property type="entry name" value="WD40 repeat-like"/>
    <property type="match status" value="2"/>
</dbReference>
<feature type="domain" description="Anaphase-promoting complex subunit 4-like WD40" evidence="5">
    <location>
        <begin position="1045"/>
        <end position="1103"/>
    </location>
</feature>
<dbReference type="SMART" id="SM00320">
    <property type="entry name" value="WD40"/>
    <property type="match status" value="10"/>
</dbReference>
<dbReference type="SUPFAM" id="SSF52540">
    <property type="entry name" value="P-loop containing nucleoside triphosphate hydrolases"/>
    <property type="match status" value="1"/>
</dbReference>
<sequence length="1643" mass="181547">MSRDALIVGVSTYQYLPGLNAPAYDAEAIAQCLHQHGDFRVTRMPDTIQAGVSRVGQRTPVLLADLEAALVRLFKPKGKNIPQTALFYFSGHGLQKDAGIQEGYLATSDANPDAGVYGLSLFWLRRLLQESPVKQRILLLDCCHSGELLNFLEADPGACAGTDRLFMAASREYEAAYESINGQYSVFTKALLEGLDPAHSHTGEVTNYALSDWVSTALKGEMQQPLFENSGSEILLTRNQGVAQPIKTELLPEVCPYRGLEYFDEAHADYFFGRENLTDQLIEKLRSHNFLAILGASGSGKTSVVRAGLIHKLHQGHAFSGSNRWRVQIITPTEQPLKSLATAFVNPTSSAVERAEQLRRAETMLREGTSGLSYLTRASLQASQDQHLLLIIDQFEELFTLCQGTHAERDRVRFINILINALKEAKDVLTVVIVLRADFFGKCSHYHGLVEQIEQSLVTITPLTYEQIKASIVKPAQKVGLVCESNLVYNILMDIVGAPGELPLLQYTLLELWRKRQVNPTDGTTRLTLDAYTELGGVRGTLQKRADEIFFSLSPEEQLVAKRIFIALTQLGEGTEDTRRRILKSELVSSRFSAELIEQVLEKLVAAKLVVTNRISLASSHREHIDQGFANMSTALRLAQWSRGKTPSQTSGSLFYRAQTVVDIDRDRTIENLTRKPMEELAALPIPLLTRARFQETVDVAHEALIRNWSLLRQWLDENRELLWRQRRIERNAWEWSSAGQPASPEYLLTGDRLLEARTFFESYPDDLSTTAQQFVTTSLEEAQRQQRQTRLLQFSVPGALLSALLLTLFQYQVVVKSQAEKDFQTHLALSRQRAAIAQAILQEPAGDPAAALVISRLAIEQGEKSFEAQASLRAVLQKLRLQKELSGHQGRIQQIAFDPAGDQFATTATDGGIQLWSAKRQILKRTIASAPNAAPSHDRGYRQLGFAADGTYLAAIAPNRQSASVWSTETGEAILQLAGFQKSISHLRWSQQGTWVAAVGEDNLLQVWEAQSKRRQLIYRFRQPVRAIAFTPANSTLAIATETTVQIWSLTIQKPIASWNQAATVSQIAYSPDGKLLAVASDNHTVRLLDAASGKVLRTFALPKRVTPRVSLKHLQFSPNGQWLLTADASDRLQVWQVSTGQLQIDLGETAQADPQTLAFSPDGRRLVTLSRDPAEASMEIWDLEQGQIVERLEREMSPLTAAQFSQDGSLIVTGNAQGETQLWAAESGGELPTLNLGETGTELAIAYAGGLLTLNQKGGLQTWGLPVTANAPQAIAANNASPSLHKTVKQFFAQMGHQLSWFLDQQGLAFLSPSLPMSSSAIDRQFTETPLEPLRIQSTNFCSADLLARSSQASVLPELPEAMMLSQDGSFAATVTSQGLILWQVNADLTLEPLNCMEPPKAGVEALQNLVFDPTNRYLLGNLGDRVVVWQLATGRLSTTLSGHTQPVTDAQFSPDGNEIATVSQDDTLRFWRTTSSESLRIVRYSYPLVSVRYNPDGQSLALASTTGATHVIDSEGTPLVLLTGHRGGVLSVNFSPKGDSIVTTGSDGTVRLWNAQNGREWTTLRLEDESNSEVFQRAFFSNDGRYVIATTKEKVFIWAANWEGLLDLARDRTFRQLKPEECLRYLGMLPDACPNLSTGV</sequence>
<dbReference type="InterPro" id="IPR027417">
    <property type="entry name" value="P-loop_NTPase"/>
</dbReference>
<keyword evidence="1 3" id="KW-0853">WD repeat</keyword>
<protein>
    <submittedName>
        <fullName evidence="7">Uncharacterized protein</fullName>
    </submittedName>
</protein>
<dbReference type="InterPro" id="IPR024977">
    <property type="entry name" value="Apc4-like_WD40_dom"/>
</dbReference>
<dbReference type="InterPro" id="IPR029030">
    <property type="entry name" value="Caspase-like_dom_sf"/>
</dbReference>
<dbReference type="SUPFAM" id="SSF52129">
    <property type="entry name" value="Caspase-like"/>
    <property type="match status" value="1"/>
</dbReference>
<accession>A0A7C3PIW4</accession>
<dbReference type="PANTHER" id="PTHR22847">
    <property type="entry name" value="WD40 REPEAT PROTEIN"/>
    <property type="match status" value="1"/>
</dbReference>
<dbReference type="Gene3D" id="2.130.10.10">
    <property type="entry name" value="YVTN repeat-like/Quinoprotein amine dehydrogenase"/>
    <property type="match status" value="4"/>
</dbReference>
<feature type="repeat" description="WD" evidence="3">
    <location>
        <begin position="1194"/>
        <end position="1235"/>
    </location>
</feature>
<evidence type="ECO:0000313" key="7">
    <source>
        <dbReference type="EMBL" id="HFN01514.1"/>
    </source>
</evidence>
<proteinExistence type="predicted"/>
<feature type="repeat" description="WD" evidence="3">
    <location>
        <begin position="886"/>
        <end position="927"/>
    </location>
</feature>